<protein>
    <submittedName>
        <fullName evidence="3">Calcium-binding protein</fullName>
    </submittedName>
</protein>
<comment type="caution">
    <text evidence="3">The sequence shown here is derived from an EMBL/GenBank/DDBJ whole genome shotgun (WGS) entry which is preliminary data.</text>
</comment>
<feature type="region of interest" description="Disordered" evidence="1">
    <location>
        <begin position="130"/>
        <end position="153"/>
    </location>
</feature>
<evidence type="ECO:0000313" key="4">
    <source>
        <dbReference type="Proteomes" id="UP000175691"/>
    </source>
</evidence>
<organism evidence="3 4">
    <name type="scientific">Alteromonas confluentis</name>
    <dbReference type="NCBI Taxonomy" id="1656094"/>
    <lineage>
        <taxon>Bacteria</taxon>
        <taxon>Pseudomonadati</taxon>
        <taxon>Pseudomonadota</taxon>
        <taxon>Gammaproteobacteria</taxon>
        <taxon>Alteromonadales</taxon>
        <taxon>Alteromonadaceae</taxon>
        <taxon>Alteromonas/Salinimonas group</taxon>
        <taxon>Alteromonas</taxon>
    </lineage>
</organism>
<feature type="chain" id="PRO_5009209692" evidence="2">
    <location>
        <begin position="20"/>
        <end position="300"/>
    </location>
</feature>
<dbReference type="InterPro" id="IPR018247">
    <property type="entry name" value="EF_Hand_1_Ca_BS"/>
</dbReference>
<accession>A0A1E7ZB80</accession>
<dbReference type="InterPro" id="IPR011992">
    <property type="entry name" value="EF-hand-dom_pair"/>
</dbReference>
<dbReference type="SUPFAM" id="SSF47473">
    <property type="entry name" value="EF-hand"/>
    <property type="match status" value="2"/>
</dbReference>
<name>A0A1E7ZB80_9ALTE</name>
<dbReference type="PANTHER" id="PTHR10827">
    <property type="entry name" value="RETICULOCALBIN"/>
    <property type="match status" value="1"/>
</dbReference>
<dbReference type="OrthoDB" id="6706523at2"/>
<evidence type="ECO:0000256" key="1">
    <source>
        <dbReference type="SAM" id="MobiDB-lite"/>
    </source>
</evidence>
<feature type="compositionally biased region" description="Basic and acidic residues" evidence="1">
    <location>
        <begin position="281"/>
        <end position="292"/>
    </location>
</feature>
<proteinExistence type="predicted"/>
<sequence>MKINSVLIATALLSPLAMAAPHSASGIILTYDLDGNEKLSLEEFVDARRQRFAATDTNHNGTLEEDEYVYEWEGKMTTRMQADRKASVKQTHIRFNAIDKDDNKQITKAEMDAVGERGFDFMDQNKDGVILASDPDPVREGRADNSDDKPKLEQRPMLRMPTTHNIEGFMGLYDTNGDEKVDKAEFQAVRDEQFARTDENGDGVLTEQEYVLEFEDRLDAQYEKTYDGQVKQTYVRFGVLDKDENGHMTFNEYMQSGFRSFSRYDTTGDGFITLDDPAPVFKRESTESDDKATQTASVNN</sequence>
<dbReference type="Gene3D" id="1.10.238.10">
    <property type="entry name" value="EF-hand"/>
    <property type="match status" value="3"/>
</dbReference>
<dbReference type="Proteomes" id="UP000175691">
    <property type="component" value="Unassembled WGS sequence"/>
</dbReference>
<reference evidence="3 4" key="1">
    <citation type="submission" date="2016-08" db="EMBL/GenBank/DDBJ databases">
        <authorList>
            <person name="Seilhamer J.J."/>
        </authorList>
    </citation>
    <scope>NUCLEOTIDE SEQUENCE [LARGE SCALE GENOMIC DNA]</scope>
    <source>
        <strain evidence="3 4">KCTC 42603</strain>
    </source>
</reference>
<dbReference type="PROSITE" id="PS00018">
    <property type="entry name" value="EF_HAND_1"/>
    <property type="match status" value="3"/>
</dbReference>
<dbReference type="EMBL" id="MDHN01000024">
    <property type="protein sequence ID" value="OFC70760.1"/>
    <property type="molecule type" value="Genomic_DNA"/>
</dbReference>
<dbReference type="PANTHER" id="PTHR10827:SF102">
    <property type="entry name" value="EF-HAND DOMAIN-CONTAINING PROTEIN"/>
    <property type="match status" value="1"/>
</dbReference>
<gene>
    <name evidence="3" type="ORF">BFC18_11515</name>
</gene>
<evidence type="ECO:0000256" key="2">
    <source>
        <dbReference type="SAM" id="SignalP"/>
    </source>
</evidence>
<evidence type="ECO:0000313" key="3">
    <source>
        <dbReference type="EMBL" id="OFC70760.1"/>
    </source>
</evidence>
<keyword evidence="4" id="KW-1185">Reference proteome</keyword>
<keyword evidence="2" id="KW-0732">Signal</keyword>
<feature type="signal peptide" evidence="2">
    <location>
        <begin position="1"/>
        <end position="19"/>
    </location>
</feature>
<feature type="region of interest" description="Disordered" evidence="1">
    <location>
        <begin position="275"/>
        <end position="300"/>
    </location>
</feature>
<dbReference type="RefSeq" id="WP_070125465.1">
    <property type="nucleotide sequence ID" value="NZ_MDHN01000024.1"/>
</dbReference>
<dbReference type="AlphaFoldDB" id="A0A1E7ZB80"/>
<feature type="compositionally biased region" description="Basic and acidic residues" evidence="1">
    <location>
        <begin position="136"/>
        <end position="153"/>
    </location>
</feature>
<dbReference type="STRING" id="1656094.BFC18_11515"/>